<evidence type="ECO:0000259" key="11">
    <source>
        <dbReference type="SMART" id="SM00656"/>
    </source>
</evidence>
<comment type="caution">
    <text evidence="12">The sequence shown here is derived from an EMBL/GenBank/DDBJ whole genome shotgun (WGS) entry which is preliminary data.</text>
</comment>
<keyword evidence="5 9" id="KW-0964">Secreted</keyword>
<evidence type="ECO:0000256" key="8">
    <source>
        <dbReference type="ARBA" id="ARBA00023239"/>
    </source>
</evidence>
<dbReference type="InterPro" id="IPR011050">
    <property type="entry name" value="Pectin_lyase_fold/virulence"/>
</dbReference>
<dbReference type="GO" id="GO:0005576">
    <property type="term" value="C:extracellular region"/>
    <property type="evidence" value="ECO:0007669"/>
    <property type="project" value="UniProtKB-SubCell"/>
</dbReference>
<evidence type="ECO:0000313" key="12">
    <source>
        <dbReference type="EMBL" id="PAV17830.1"/>
    </source>
</evidence>
<evidence type="ECO:0000256" key="1">
    <source>
        <dbReference type="ARBA" id="ARBA00000695"/>
    </source>
</evidence>
<dbReference type="STRING" id="2282107.A0A286UE14"/>
<dbReference type="InterPro" id="IPR045032">
    <property type="entry name" value="PEL"/>
</dbReference>
<dbReference type="PANTHER" id="PTHR31683">
    <property type="entry name" value="PECTATE LYASE 18-RELATED"/>
    <property type="match status" value="1"/>
</dbReference>
<dbReference type="Gene3D" id="2.160.20.10">
    <property type="entry name" value="Single-stranded right-handed beta-helix, Pectin lyase-like"/>
    <property type="match status" value="1"/>
</dbReference>
<keyword evidence="13" id="KW-1185">Reference proteome</keyword>
<evidence type="ECO:0000256" key="4">
    <source>
        <dbReference type="ARBA" id="ARBA00012272"/>
    </source>
</evidence>
<dbReference type="InterPro" id="IPR002022">
    <property type="entry name" value="Pec_lyase"/>
</dbReference>
<keyword evidence="6" id="KW-0479">Metal-binding</keyword>
<evidence type="ECO:0000256" key="5">
    <source>
        <dbReference type="ARBA" id="ARBA00022525"/>
    </source>
</evidence>
<dbReference type="FunFam" id="2.160.20.10:FF:000036">
    <property type="entry name" value="Pectate lyase A"/>
    <property type="match status" value="1"/>
</dbReference>
<dbReference type="SMART" id="SM00656">
    <property type="entry name" value="Amb_all"/>
    <property type="match status" value="1"/>
</dbReference>
<feature type="signal peptide" evidence="10">
    <location>
        <begin position="1"/>
        <end position="18"/>
    </location>
</feature>
<proteinExistence type="inferred from homology"/>
<protein>
    <recommendedName>
        <fullName evidence="4">pectate lyase</fullName>
        <ecNumber evidence="4">4.2.2.2</ecNumber>
    </recommendedName>
</protein>
<evidence type="ECO:0000256" key="10">
    <source>
        <dbReference type="SAM" id="SignalP"/>
    </source>
</evidence>
<dbReference type="EMBL" id="NBII01000006">
    <property type="protein sequence ID" value="PAV17830.1"/>
    <property type="molecule type" value="Genomic_DNA"/>
</dbReference>
<keyword evidence="9" id="KW-0119">Carbohydrate metabolism</keyword>
<accession>A0A286UE14</accession>
<feature type="chain" id="PRO_5013541146" description="pectate lyase" evidence="10">
    <location>
        <begin position="19"/>
        <end position="323"/>
    </location>
</feature>
<reference evidence="12 13" key="1">
    <citation type="journal article" date="2017" name="Mol. Ecol.">
        <title>Comparative and population genomic landscape of Phellinus noxius: A hypervariable fungus causing root rot in trees.</title>
        <authorList>
            <person name="Chung C.L."/>
            <person name="Lee T.J."/>
            <person name="Akiba M."/>
            <person name="Lee H.H."/>
            <person name="Kuo T.H."/>
            <person name="Liu D."/>
            <person name="Ke H.M."/>
            <person name="Yokoi T."/>
            <person name="Roa M.B."/>
            <person name="Lu M.J."/>
            <person name="Chang Y.Y."/>
            <person name="Ann P.J."/>
            <person name="Tsai J.N."/>
            <person name="Chen C.Y."/>
            <person name="Tzean S.S."/>
            <person name="Ota Y."/>
            <person name="Hattori T."/>
            <person name="Sahashi N."/>
            <person name="Liou R.F."/>
            <person name="Kikuchi T."/>
            <person name="Tsai I.J."/>
        </authorList>
    </citation>
    <scope>NUCLEOTIDE SEQUENCE [LARGE SCALE GENOMIC DNA]</scope>
    <source>
        <strain evidence="12 13">FFPRI411160</strain>
    </source>
</reference>
<evidence type="ECO:0000313" key="13">
    <source>
        <dbReference type="Proteomes" id="UP000217199"/>
    </source>
</evidence>
<dbReference type="AlphaFoldDB" id="A0A286UE14"/>
<dbReference type="GO" id="GO:0000272">
    <property type="term" value="P:polysaccharide catabolic process"/>
    <property type="evidence" value="ECO:0007669"/>
    <property type="project" value="UniProtKB-KW"/>
</dbReference>
<evidence type="ECO:0000256" key="7">
    <source>
        <dbReference type="ARBA" id="ARBA00022729"/>
    </source>
</evidence>
<keyword evidence="7 10" id="KW-0732">Signal</keyword>
<comment type="catalytic activity">
    <reaction evidence="1">
        <text>Eliminative cleavage of (1-&gt;4)-alpha-D-galacturonan to give oligosaccharides with 4-deoxy-alpha-D-galact-4-enuronosyl groups at their non-reducing ends.</text>
        <dbReference type="EC" id="4.2.2.2"/>
    </reaction>
</comment>
<comment type="similarity">
    <text evidence="3 9">Belongs to the polysaccharide lyase 1 family.</text>
</comment>
<dbReference type="Proteomes" id="UP000217199">
    <property type="component" value="Unassembled WGS sequence"/>
</dbReference>
<name>A0A286UE14_9AGAM</name>
<evidence type="ECO:0000256" key="2">
    <source>
        <dbReference type="ARBA" id="ARBA00004613"/>
    </source>
</evidence>
<comment type="subcellular location">
    <subcellularLocation>
        <location evidence="2 9">Secreted</location>
    </subcellularLocation>
</comment>
<evidence type="ECO:0000256" key="3">
    <source>
        <dbReference type="ARBA" id="ARBA00010980"/>
    </source>
</evidence>
<keyword evidence="9" id="KW-0624">Polysaccharide degradation</keyword>
<dbReference type="OrthoDB" id="1637350at2759"/>
<dbReference type="GO" id="GO:0046872">
    <property type="term" value="F:metal ion binding"/>
    <property type="evidence" value="ECO:0007669"/>
    <property type="project" value="UniProtKB-KW"/>
</dbReference>
<sequence>MKVSFAVIVFALAQFAAAAPKLFARADVNEVASLGYASLNGGTTGGSGGTVTTVTTLDALTSAVKGNDPKIVIISGTITGSDGAVVKVGSNTSVLGKSGAKLVGVGLRVLEESNVIIRNLIIQKVLAPTDNIGIQSASQVWVDHVDLSSDRDHDKVRLVSKCTCYDGLLDITHGSSGVTVTNSYLHDHWKASLVGHSDSNGSEDVALRVTFANNYWKNLNSRTPSFRFGTGHIFNSVFDDNNDGINTRDGAQLLVENNVWTGTDKPLYSTDEGFAVARNNDFGGAENTAPTGTFSSPPYSYSVISTSSVRSSVVGNAGATLDF</sequence>
<dbReference type="GO" id="GO:0030570">
    <property type="term" value="F:pectate lyase activity"/>
    <property type="evidence" value="ECO:0007669"/>
    <property type="project" value="UniProtKB-EC"/>
</dbReference>
<gene>
    <name evidence="12" type="ORF">PNOK_0631600</name>
</gene>
<evidence type="ECO:0000256" key="6">
    <source>
        <dbReference type="ARBA" id="ARBA00022723"/>
    </source>
</evidence>
<keyword evidence="8 9" id="KW-0456">Lyase</keyword>
<dbReference type="InterPro" id="IPR012334">
    <property type="entry name" value="Pectin_lyas_fold"/>
</dbReference>
<dbReference type="SUPFAM" id="SSF51126">
    <property type="entry name" value="Pectin lyase-like"/>
    <property type="match status" value="1"/>
</dbReference>
<evidence type="ECO:0000256" key="9">
    <source>
        <dbReference type="RuleBase" id="RU361173"/>
    </source>
</evidence>
<dbReference type="PANTHER" id="PTHR31683:SF18">
    <property type="entry name" value="PECTATE LYASE 21-RELATED"/>
    <property type="match status" value="1"/>
</dbReference>
<feature type="domain" description="Pectate lyase" evidence="11">
    <location>
        <begin position="47"/>
        <end position="266"/>
    </location>
</feature>
<dbReference type="Pfam" id="PF00544">
    <property type="entry name" value="Pectate_lyase_4"/>
    <property type="match status" value="1"/>
</dbReference>
<dbReference type="EC" id="4.2.2.2" evidence="4"/>
<organism evidence="12 13">
    <name type="scientific">Pyrrhoderma noxium</name>
    <dbReference type="NCBI Taxonomy" id="2282107"/>
    <lineage>
        <taxon>Eukaryota</taxon>
        <taxon>Fungi</taxon>
        <taxon>Dikarya</taxon>
        <taxon>Basidiomycota</taxon>
        <taxon>Agaricomycotina</taxon>
        <taxon>Agaricomycetes</taxon>
        <taxon>Hymenochaetales</taxon>
        <taxon>Hymenochaetaceae</taxon>
        <taxon>Pyrrhoderma</taxon>
    </lineage>
</organism>
<dbReference type="InParanoid" id="A0A286UE14"/>